<sequence length="660" mass="76271">MRKVAMYGGKGVCFSFPFLNHSLPSILFLGKRCGTTSRAWDTIIQQMLTAAAMATQLLQNPSLFGLQNRNHNGAMMNGGMGSGRRGRKRKFSPEERMLLAQLYHDHFTIYHSKRYVGPDYIDTEASLKFLLLRDWAQKLSNLGVSERGTMDIGNRINEMIMEVADFRNVTNISYNTQMSPSFLLFNKVYDYIYLVHESVERLLDAYEIKLCKDEEESILNAVNARKRKEWTTDEKKALSELYTSNAAIYNELPIRKKDHAAREALLKLWSTQISQIGVAKRTPEEIQAVIYTYRCMVGRSPADEPDTAWKTRGAKRRKRERSPTLEAVQAAGGVFPPVDDSMTVEKLFEEVKKVQDELMQDHPKREEERYEKALIMKKAVQLVSLEPALPQPAQPITAHTPSPAGRTNRPHMSRHEKHLLGMLYRKDHSDYETYNNPHVARKTPKNRKWQLLTTWAEKLTNLGVSKREPDELATKISQYKNIIKNHYQCMDGISLSFKHTVNFSNEYKLRRCLRPLSPTTRLYDISQEVEELINDDEIEKYAKQAIDLRRFPMHFGMNLDAETNFSVYQPYKKDLMVKRLQTDEEDQSNDDKLLQIKEEPSEDVSPSTSVLVQSLEAKPLNLATIMKASRTIRDLEQNTYSKMYDTIYDDIKNMEARIVP</sequence>
<evidence type="ECO:0000313" key="3">
    <source>
        <dbReference type="WBParaSite" id="Hba_19975"/>
    </source>
</evidence>
<reference evidence="3" key="1">
    <citation type="submission" date="2016-11" db="UniProtKB">
        <authorList>
            <consortium name="WormBaseParasite"/>
        </authorList>
    </citation>
    <scope>IDENTIFICATION</scope>
</reference>
<name>A0A1I7XR59_HETBA</name>
<accession>A0A1I7XR59</accession>
<dbReference type="WBParaSite" id="Hba_19975">
    <property type="protein sequence ID" value="Hba_19975"/>
    <property type="gene ID" value="Hba_19975"/>
</dbReference>
<proteinExistence type="predicted"/>
<dbReference type="Proteomes" id="UP000095283">
    <property type="component" value="Unplaced"/>
</dbReference>
<protein>
    <submittedName>
        <fullName evidence="3">HA domain-containing protein</fullName>
    </submittedName>
</protein>
<dbReference type="AlphaFoldDB" id="A0A1I7XR59"/>
<evidence type="ECO:0000256" key="1">
    <source>
        <dbReference type="SAM" id="MobiDB-lite"/>
    </source>
</evidence>
<evidence type="ECO:0000313" key="2">
    <source>
        <dbReference type="Proteomes" id="UP000095283"/>
    </source>
</evidence>
<organism evidence="2 3">
    <name type="scientific">Heterorhabditis bacteriophora</name>
    <name type="common">Entomopathogenic nematode worm</name>
    <dbReference type="NCBI Taxonomy" id="37862"/>
    <lineage>
        <taxon>Eukaryota</taxon>
        <taxon>Metazoa</taxon>
        <taxon>Ecdysozoa</taxon>
        <taxon>Nematoda</taxon>
        <taxon>Chromadorea</taxon>
        <taxon>Rhabditida</taxon>
        <taxon>Rhabditina</taxon>
        <taxon>Rhabditomorpha</taxon>
        <taxon>Strongyloidea</taxon>
        <taxon>Heterorhabditidae</taxon>
        <taxon>Heterorhabditis</taxon>
    </lineage>
</organism>
<keyword evidence="2" id="KW-1185">Reference proteome</keyword>
<feature type="region of interest" description="Disordered" evidence="1">
    <location>
        <begin position="302"/>
        <end position="326"/>
    </location>
</feature>